<dbReference type="Proteomes" id="UP000003781">
    <property type="component" value="Unassembled WGS sequence"/>
</dbReference>
<dbReference type="AlphaFoldDB" id="A3IHZ6"/>
<gene>
    <name evidence="1" type="ORF">CY0110_16572</name>
</gene>
<evidence type="ECO:0000313" key="1">
    <source>
        <dbReference type="EMBL" id="EAZ93428.1"/>
    </source>
</evidence>
<dbReference type="EMBL" id="AAXW01000002">
    <property type="protein sequence ID" value="EAZ93428.1"/>
    <property type="molecule type" value="Genomic_DNA"/>
</dbReference>
<organism evidence="1 2">
    <name type="scientific">Crocosphaera chwakensis CCY0110</name>
    <dbReference type="NCBI Taxonomy" id="391612"/>
    <lineage>
        <taxon>Bacteria</taxon>
        <taxon>Bacillati</taxon>
        <taxon>Cyanobacteriota</taxon>
        <taxon>Cyanophyceae</taxon>
        <taxon>Oscillatoriophycideae</taxon>
        <taxon>Chroococcales</taxon>
        <taxon>Aphanothecaceae</taxon>
        <taxon>Crocosphaera</taxon>
        <taxon>Crocosphaera chwakensis</taxon>
    </lineage>
</organism>
<accession>A3IHZ6</accession>
<comment type="caution">
    <text evidence="1">The sequence shown here is derived from an EMBL/GenBank/DDBJ whole genome shotgun (WGS) entry which is preliminary data.</text>
</comment>
<evidence type="ECO:0000313" key="2">
    <source>
        <dbReference type="Proteomes" id="UP000003781"/>
    </source>
</evidence>
<protein>
    <submittedName>
        <fullName evidence="1">Uncharacterized protein</fullName>
    </submittedName>
</protein>
<proteinExistence type="predicted"/>
<sequence length="27" mass="3320">MIAYEERNLKSNLRKYFVRSFPVFDPV</sequence>
<name>A3IHZ6_9CHRO</name>
<keyword evidence="2" id="KW-1185">Reference proteome</keyword>
<reference evidence="1 2" key="1">
    <citation type="submission" date="2007-03" db="EMBL/GenBank/DDBJ databases">
        <authorList>
            <person name="Stal L."/>
            <person name="Ferriera S."/>
            <person name="Johnson J."/>
            <person name="Kravitz S."/>
            <person name="Beeson K."/>
            <person name="Sutton G."/>
            <person name="Rogers Y.-H."/>
            <person name="Friedman R."/>
            <person name="Frazier M."/>
            <person name="Venter J.C."/>
        </authorList>
    </citation>
    <scope>NUCLEOTIDE SEQUENCE [LARGE SCALE GENOMIC DNA]</scope>
    <source>
        <strain evidence="1 2">CCY0110</strain>
    </source>
</reference>